<dbReference type="EMBL" id="AZCT01000027">
    <property type="protein sequence ID" value="KRK09903.1"/>
    <property type="molecule type" value="Genomic_DNA"/>
</dbReference>
<dbReference type="eggNOG" id="COG0433">
    <property type="taxonomic scope" value="Bacteria"/>
</dbReference>
<reference evidence="1 2" key="1">
    <citation type="journal article" date="2015" name="Genome Announc.">
        <title>Expanding the biotechnology potential of lactobacilli through comparative genomics of 213 strains and associated genera.</title>
        <authorList>
            <person name="Sun Z."/>
            <person name="Harris H.M."/>
            <person name="McCann A."/>
            <person name="Guo C."/>
            <person name="Argimon S."/>
            <person name="Zhang W."/>
            <person name="Yang X."/>
            <person name="Jeffery I.B."/>
            <person name="Cooney J.C."/>
            <person name="Kagawa T.F."/>
            <person name="Liu W."/>
            <person name="Song Y."/>
            <person name="Salvetti E."/>
            <person name="Wrobel A."/>
            <person name="Rasinkangas P."/>
            <person name="Parkhill J."/>
            <person name="Rea M.C."/>
            <person name="O'Sullivan O."/>
            <person name="Ritari J."/>
            <person name="Douillard F.P."/>
            <person name="Paul Ross R."/>
            <person name="Yang R."/>
            <person name="Briner A.E."/>
            <person name="Felis G.E."/>
            <person name="de Vos W.M."/>
            <person name="Barrangou R."/>
            <person name="Klaenhammer T.R."/>
            <person name="Caufield P.W."/>
            <person name="Cui Y."/>
            <person name="Zhang H."/>
            <person name="O'Toole P.W."/>
        </authorList>
    </citation>
    <scope>NUCLEOTIDE SEQUENCE [LARGE SCALE GENOMIC DNA]</scope>
    <source>
        <strain evidence="1 2">DSM 20178</strain>
    </source>
</reference>
<organism evidence="1 2">
    <name type="scientific">Lacticaseibacillus zeae DSM 20178 = KCTC 3804</name>
    <dbReference type="NCBI Taxonomy" id="1423816"/>
    <lineage>
        <taxon>Bacteria</taxon>
        <taxon>Bacillati</taxon>
        <taxon>Bacillota</taxon>
        <taxon>Bacilli</taxon>
        <taxon>Lactobacillales</taxon>
        <taxon>Lactobacillaceae</taxon>
        <taxon>Lacticaseibacillus</taxon>
    </lineage>
</organism>
<comment type="caution">
    <text evidence="1">The sequence shown here is derived from an EMBL/GenBank/DDBJ whole genome shotgun (WGS) entry which is preliminary data.</text>
</comment>
<protein>
    <submittedName>
        <fullName evidence="1">Type IV secretory pathway, VirB4 component</fullName>
    </submittedName>
</protein>
<accession>A0A0R1EKY9</accession>
<evidence type="ECO:0000313" key="1">
    <source>
        <dbReference type="EMBL" id="KRK09903.1"/>
    </source>
</evidence>
<dbReference type="RefSeq" id="WP_003589979.1">
    <property type="nucleotide sequence ID" value="NZ_AZCT01000027.1"/>
</dbReference>
<dbReference type="SUPFAM" id="SSF52540">
    <property type="entry name" value="P-loop containing nucleoside triphosphate hydrolases"/>
    <property type="match status" value="1"/>
</dbReference>
<dbReference type="AlphaFoldDB" id="A0A0R1EKY9"/>
<evidence type="ECO:0000313" key="2">
    <source>
        <dbReference type="Proteomes" id="UP000051984"/>
    </source>
</evidence>
<proteinExistence type="predicted"/>
<dbReference type="Proteomes" id="UP000051984">
    <property type="component" value="Unassembled WGS sequence"/>
</dbReference>
<sequence length="642" mass="72894">MKLKKLDLDQHFVFKTQPAGGIDTRNELYLNMGDHYMTTIHIFDIPEEFSDFWLTGITEIPGVTTTVDTVNNTKADFVDNIAEAITELTVQLDHAKNIADSDEIQNEIDPLRSLSLALRKDGEVIRQTYIRVYCYAATRDQLERKVNEVVKQIRKMSFKASVFLGEGMEEYQAMFLPAGEQRYLKNAREGIPLSGEVLGLSFAHNQTSLNDPFGSYFGYTQTGGTVYWDQFLVDKQRTYYNLFLSGDLGSGKSTQLKKIIWERAIRSDLVRIFDRSGEFRDTVHALGGKVVSLDGRDGTINLLQVYPSVTVGDSNEVDPVGSYKAHLKDLSVKYRLFNHDASGQEAQYFATQCDGLYRQLGLLGDSIGLTQKPFITERDANDYPTLSQLIDFVDQKRQNRTDDMEKKLLDHIYVTLNNLRKTYGELFDVHSTLPDYDGELVVSYDLSALADSYPEEVQDLQIYNALISSYNVCMKQGRIEKKAFDDGERSLEDIHHFLLVVDECHTLLNTNKAYVADLFVRIMSEDRKAFGAICLATQRLERMFPSGDNAQDRDTVSAINALRQIYTLCQYKIVLKHDATTIGTEKNPRILRQLLGDILSPSEFLQIPKFDKGEAMFLLGSEKLHMHFQVTKQELAIFKGGA</sequence>
<name>A0A0R1EKY9_LACZE</name>
<gene>
    <name evidence="1" type="ORF">FD51_GL001974</name>
</gene>
<dbReference type="InterPro" id="IPR027417">
    <property type="entry name" value="P-loop_NTPase"/>
</dbReference>
<dbReference type="Gene3D" id="3.40.50.300">
    <property type="entry name" value="P-loop containing nucleotide triphosphate hydrolases"/>
    <property type="match status" value="2"/>
</dbReference>
<dbReference type="PATRIC" id="fig|1423816.3.peg.2053"/>